<sequence>MMFSANIEASDKQAKHAALLLHAMAPPDRHWMLSQLTAAERNTLEQLLSELAELSIPADASLVEKLILREQASAAPASPSNSSDADGDFLASLDTTDITALAKAWAAEPPYLVAQALSIQPWPWKSALLAQLPPLQQRRVVEILHNPPSGIEAKNLRTAAMMRSMRNCCTASRDSTDTTAQSAQMPTRLGSRISRLWTRKGREA</sequence>
<dbReference type="Proteomes" id="UP001562178">
    <property type="component" value="Unassembled WGS sequence"/>
</dbReference>
<gene>
    <name evidence="2" type="ORF">AB7A72_10835</name>
</gene>
<reference evidence="2 3" key="1">
    <citation type="journal article" date="2016" name="Int. J. Syst. Evol. Microbiol.">
        <title>Description of Comamonas sediminis sp. nov., isolated from lagoon sediments.</title>
        <authorList>
            <person name="Subhash Y."/>
            <person name="Bang J.J."/>
            <person name="You T.H."/>
            <person name="Lee S.S."/>
        </authorList>
    </citation>
    <scope>NUCLEOTIDE SEQUENCE [LARGE SCALE GENOMIC DNA]</scope>
    <source>
        <strain evidence="2 3">JCM 31169</strain>
    </source>
</reference>
<dbReference type="EMBL" id="JBGBDC010000004">
    <property type="protein sequence ID" value="MEY2251500.1"/>
    <property type="molecule type" value="Genomic_DNA"/>
</dbReference>
<feature type="compositionally biased region" description="Polar residues" evidence="1">
    <location>
        <begin position="172"/>
        <end position="185"/>
    </location>
</feature>
<dbReference type="RefSeq" id="WP_369459942.1">
    <property type="nucleotide sequence ID" value="NZ_JBGBDC010000004.1"/>
</dbReference>
<evidence type="ECO:0008006" key="4">
    <source>
        <dbReference type="Google" id="ProtNLM"/>
    </source>
</evidence>
<comment type="caution">
    <text evidence="2">The sequence shown here is derived from an EMBL/GenBank/DDBJ whole genome shotgun (WGS) entry which is preliminary data.</text>
</comment>
<evidence type="ECO:0000313" key="2">
    <source>
        <dbReference type="EMBL" id="MEY2251500.1"/>
    </source>
</evidence>
<accession>A0ABV4B295</accession>
<keyword evidence="3" id="KW-1185">Reference proteome</keyword>
<organism evidence="2 3">
    <name type="scientific">Comamonas sediminis</name>
    <dbReference type="NCBI Taxonomy" id="1783360"/>
    <lineage>
        <taxon>Bacteria</taxon>
        <taxon>Pseudomonadati</taxon>
        <taxon>Pseudomonadota</taxon>
        <taxon>Betaproteobacteria</taxon>
        <taxon>Burkholderiales</taxon>
        <taxon>Comamonadaceae</taxon>
        <taxon>Comamonas</taxon>
    </lineage>
</organism>
<evidence type="ECO:0000256" key="1">
    <source>
        <dbReference type="SAM" id="MobiDB-lite"/>
    </source>
</evidence>
<name>A0ABV4B295_9BURK</name>
<proteinExistence type="predicted"/>
<evidence type="ECO:0000313" key="3">
    <source>
        <dbReference type="Proteomes" id="UP001562178"/>
    </source>
</evidence>
<protein>
    <recommendedName>
        <fullName evidence="4">Magnesium transporter MgtE intracellular domain-containing protein</fullName>
    </recommendedName>
</protein>
<feature type="region of interest" description="Disordered" evidence="1">
    <location>
        <begin position="172"/>
        <end position="204"/>
    </location>
</feature>